<evidence type="ECO:0000256" key="1">
    <source>
        <dbReference type="ARBA" id="ARBA00001942"/>
    </source>
</evidence>
<dbReference type="PANTHER" id="PTHR43742">
    <property type="entry name" value="TRIMETHYLAMINE-N-OXIDE REDUCTASE"/>
    <property type="match status" value="1"/>
</dbReference>
<evidence type="ECO:0000256" key="10">
    <source>
        <dbReference type="ARBA" id="ARBA00023014"/>
    </source>
</evidence>
<evidence type="ECO:0000256" key="8">
    <source>
        <dbReference type="ARBA" id="ARBA00023002"/>
    </source>
</evidence>
<keyword evidence="8" id="KW-0560">Oxidoreductase</keyword>
<dbReference type="Gene3D" id="2.40.40.20">
    <property type="match status" value="1"/>
</dbReference>
<name>A0A1Y0HJA0_9BACT</name>
<evidence type="ECO:0000256" key="9">
    <source>
        <dbReference type="ARBA" id="ARBA00023004"/>
    </source>
</evidence>
<dbReference type="NCBIfam" id="TIGR01409">
    <property type="entry name" value="TAT_signal_seq"/>
    <property type="match status" value="1"/>
</dbReference>
<keyword evidence="5" id="KW-0500">Molybdenum</keyword>
<dbReference type="SUPFAM" id="SSF50692">
    <property type="entry name" value="ADC-like"/>
    <property type="match status" value="1"/>
</dbReference>
<comment type="similarity">
    <text evidence="3">Belongs to the prokaryotic molybdopterin-containing oxidoreductase family.</text>
</comment>
<keyword evidence="10" id="KW-0411">Iron-sulfur</keyword>
<dbReference type="Pfam" id="PF00384">
    <property type="entry name" value="Molybdopterin"/>
    <property type="match status" value="1"/>
</dbReference>
<keyword evidence="6" id="KW-0479">Metal-binding</keyword>
<evidence type="ECO:0000256" key="2">
    <source>
        <dbReference type="ARBA" id="ARBA00001966"/>
    </source>
</evidence>
<dbReference type="GO" id="GO:0051539">
    <property type="term" value="F:4 iron, 4 sulfur cluster binding"/>
    <property type="evidence" value="ECO:0007669"/>
    <property type="project" value="UniProtKB-KW"/>
</dbReference>
<dbReference type="InterPro" id="IPR006655">
    <property type="entry name" value="Mopterin_OxRdtase_prok_CS"/>
</dbReference>
<dbReference type="InterPro" id="IPR006657">
    <property type="entry name" value="MoPterin_dinucl-bd_dom"/>
</dbReference>
<evidence type="ECO:0000313" key="12">
    <source>
        <dbReference type="EMBL" id="ARU47484.1"/>
    </source>
</evidence>
<keyword evidence="9" id="KW-0408">Iron</keyword>
<dbReference type="Proteomes" id="UP000196005">
    <property type="component" value="Chromosome"/>
</dbReference>
<dbReference type="Gene3D" id="3.40.228.10">
    <property type="entry name" value="Dimethylsulfoxide Reductase, domain 2"/>
    <property type="match status" value="1"/>
</dbReference>
<proteinExistence type="inferred from homology"/>
<dbReference type="InterPro" id="IPR019546">
    <property type="entry name" value="TAT_signal_bac_arc"/>
</dbReference>
<keyword evidence="4" id="KW-0004">4Fe-4S</keyword>
<dbReference type="PROSITE" id="PS51318">
    <property type="entry name" value="TAT"/>
    <property type="match status" value="1"/>
</dbReference>
<evidence type="ECO:0000256" key="6">
    <source>
        <dbReference type="ARBA" id="ARBA00022723"/>
    </source>
</evidence>
<dbReference type="CDD" id="cd02778">
    <property type="entry name" value="MopB_CT_Thiosulfate-R-like"/>
    <property type="match status" value="1"/>
</dbReference>
<dbReference type="InterPro" id="IPR027467">
    <property type="entry name" value="MopterinOxRdtase_cofactor_BS"/>
</dbReference>
<protein>
    <submittedName>
        <fullName evidence="12">Polysulfide reductase chain A</fullName>
    </submittedName>
</protein>
<dbReference type="Gene3D" id="3.40.50.740">
    <property type="match status" value="1"/>
</dbReference>
<dbReference type="RefSeq" id="WP_087437573.1">
    <property type="nucleotide sequence ID" value="NZ_CP021416.1"/>
</dbReference>
<dbReference type="InterPro" id="IPR050612">
    <property type="entry name" value="Prok_Mopterin_Oxidored"/>
</dbReference>
<dbReference type="KEGG" id="suls:Sdiek1_0301"/>
<evidence type="ECO:0000256" key="4">
    <source>
        <dbReference type="ARBA" id="ARBA00022485"/>
    </source>
</evidence>
<comment type="cofactor">
    <cofactor evidence="2">
        <name>[4Fe-4S] cluster</name>
        <dbReference type="ChEBI" id="CHEBI:49883"/>
    </cofactor>
</comment>
<evidence type="ECO:0000313" key="13">
    <source>
        <dbReference type="Proteomes" id="UP000196005"/>
    </source>
</evidence>
<dbReference type="InterPro" id="IPR006963">
    <property type="entry name" value="Mopterin_OxRdtase_4Fe-4S_dom"/>
</dbReference>
<dbReference type="AlphaFoldDB" id="A0A1Y0HJA0"/>
<dbReference type="InterPro" id="IPR006656">
    <property type="entry name" value="Mopterin_OxRdtase"/>
</dbReference>
<dbReference type="PROSITE" id="PS51669">
    <property type="entry name" value="4FE4S_MOW_BIS_MGD"/>
    <property type="match status" value="1"/>
</dbReference>
<evidence type="ECO:0000256" key="3">
    <source>
        <dbReference type="ARBA" id="ARBA00010312"/>
    </source>
</evidence>
<feature type="domain" description="4Fe-4S Mo/W bis-MGD-type" evidence="11">
    <location>
        <begin position="44"/>
        <end position="100"/>
    </location>
</feature>
<dbReference type="Pfam" id="PF01568">
    <property type="entry name" value="Molydop_binding"/>
    <property type="match status" value="1"/>
</dbReference>
<keyword evidence="13" id="KW-1185">Reference proteome</keyword>
<dbReference type="InterPro" id="IPR006311">
    <property type="entry name" value="TAT_signal"/>
</dbReference>
<dbReference type="Pfam" id="PF04879">
    <property type="entry name" value="Molybdop_Fe4S4"/>
    <property type="match status" value="1"/>
</dbReference>
<reference evidence="13" key="1">
    <citation type="submission" date="2017-05" db="EMBL/GenBank/DDBJ databases">
        <title>Dechlorination kinetics govern the competition between two new strains of the genus Sulfurospirillum.</title>
        <authorList>
            <person name="Buttet G.F."/>
            <person name="Murray A.M."/>
            <person name="Goris T."/>
            <person name="Burion M."/>
            <person name="Lin B."/>
            <person name="Rolle M."/>
            <person name="Maillard J."/>
        </authorList>
    </citation>
    <scope>NUCLEOTIDE SEQUENCE [LARGE SCALE GENOMIC DNA]</scope>
    <source>
        <strain evidence="13">SL2-1</strain>
    </source>
</reference>
<gene>
    <name evidence="12" type="ORF">Sdiek1_0301</name>
</gene>
<sequence>MTQMLSRRGFIKLSSTAAAVASLSSIPGTLGAMEESQKHYKGNAKFTPSICEMCTSSCTIEARVEDGKGVFIRGNPADKGRGGKVCARGGSGFNQLYDPQRLVHPIMRVGERGEGKWKVVSWDEAYTFIAKKLDEIKQKHGAHTVAFTARSGWNKTWFHNLAQAYGSPNIFGHEATCPLAYDLAMDDIFENGVSRDFAKAKYIINPSHNVFEGIVISYARQYMEALEHGAKVISLDPRLSTMAAKASEWHPIKPGHDLPFVLAFIHTLINENLYNKKFVEKYCEGFDELKASVAEYTPEKMALECDIPADTIKRMAREFAKAAPKAIFDFCHRVTLTPQELELRRAIMMCNVLVGAVEQEGGYYLNKGAGFYNKFLGETDAKAPVLKKPKIPAYPKVEFPRIDRIGEKDSEFFLAKKGNGIVTLIPKATLEDLPGVPYRLHGWFIARNNPVMTQSNTETVIKAIKAMDLVVVMDIQVSDTAWYADIVLPDTTYLERDEEFNAGGGKNPTYDVGRQKVVEPIGESRPGWRVAKELAEKMGLSAYFPYKDIEDYRLQQVGDNIDLLARLKATGMASFGVPLLLQDKKSVAAFVAKYPSAASKVNEEGTIDFPHKIKLFSPELETVSKKGALSYEPYKYKEADELYFINGKSAVRTNGHNGNNLWLNNLCDDASVWIHPKTAARLGISNGDKIEVSNKYATQKGKALVTKGVREDTVFAYFGFGHISKELKRAYGKGVNSNSLYSPHVSANCGMNLHVVGVKVKKA</sequence>
<dbReference type="Gene3D" id="2.20.25.90">
    <property type="entry name" value="ADC-like domains"/>
    <property type="match status" value="1"/>
</dbReference>
<dbReference type="GO" id="GO:0016491">
    <property type="term" value="F:oxidoreductase activity"/>
    <property type="evidence" value="ECO:0007669"/>
    <property type="project" value="UniProtKB-KW"/>
</dbReference>
<dbReference type="GO" id="GO:0046872">
    <property type="term" value="F:metal ion binding"/>
    <property type="evidence" value="ECO:0007669"/>
    <property type="project" value="UniProtKB-KW"/>
</dbReference>
<dbReference type="NCBIfam" id="NF012032">
    <property type="entry name" value="PRK15488.1"/>
    <property type="match status" value="1"/>
</dbReference>
<dbReference type="InterPro" id="IPR009010">
    <property type="entry name" value="Asp_de-COase-like_dom_sf"/>
</dbReference>
<evidence type="ECO:0000259" key="11">
    <source>
        <dbReference type="PROSITE" id="PS51669"/>
    </source>
</evidence>
<dbReference type="GO" id="GO:0043546">
    <property type="term" value="F:molybdopterin cofactor binding"/>
    <property type="evidence" value="ECO:0007669"/>
    <property type="project" value="InterPro"/>
</dbReference>
<dbReference type="EMBL" id="CP021416">
    <property type="protein sequence ID" value="ARU47484.1"/>
    <property type="molecule type" value="Genomic_DNA"/>
</dbReference>
<comment type="cofactor">
    <cofactor evidence="1">
        <name>Mo-bis(molybdopterin guanine dinucleotide)</name>
        <dbReference type="ChEBI" id="CHEBI:60539"/>
    </cofactor>
</comment>
<dbReference type="SUPFAM" id="SSF53706">
    <property type="entry name" value="Formate dehydrogenase/DMSO reductase, domains 1-3"/>
    <property type="match status" value="1"/>
</dbReference>
<dbReference type="PROSITE" id="PS00490">
    <property type="entry name" value="MOLYBDOPTERIN_PROK_2"/>
    <property type="match status" value="1"/>
</dbReference>
<evidence type="ECO:0000256" key="5">
    <source>
        <dbReference type="ARBA" id="ARBA00022505"/>
    </source>
</evidence>
<organism evidence="12 13">
    <name type="scientific">Sulfurospirillum diekertiae</name>
    <dbReference type="NCBI Taxonomy" id="1854492"/>
    <lineage>
        <taxon>Bacteria</taxon>
        <taxon>Pseudomonadati</taxon>
        <taxon>Campylobacterota</taxon>
        <taxon>Epsilonproteobacteria</taxon>
        <taxon>Campylobacterales</taxon>
        <taxon>Sulfurospirillaceae</taxon>
        <taxon>Sulfurospirillum</taxon>
    </lineage>
</organism>
<evidence type="ECO:0000256" key="7">
    <source>
        <dbReference type="ARBA" id="ARBA00022729"/>
    </source>
</evidence>
<keyword evidence="7" id="KW-0732">Signal</keyword>
<dbReference type="PANTHER" id="PTHR43742:SF9">
    <property type="entry name" value="TETRATHIONATE REDUCTASE SUBUNIT A"/>
    <property type="match status" value="1"/>
</dbReference>
<dbReference type="CDD" id="cd02755">
    <property type="entry name" value="MopB_Thiosulfate-R-like"/>
    <property type="match status" value="1"/>
</dbReference>
<accession>A0A1Y0HJA0</accession>
<dbReference type="PROSITE" id="PS00551">
    <property type="entry name" value="MOLYBDOPTERIN_PROK_1"/>
    <property type="match status" value="1"/>
</dbReference>
<dbReference type="SMART" id="SM00926">
    <property type="entry name" value="Molybdop_Fe4S4"/>
    <property type="match status" value="1"/>
</dbReference>